<evidence type="ECO:0000313" key="9">
    <source>
        <dbReference type="Proteomes" id="UP001214043"/>
    </source>
</evidence>
<dbReference type="InterPro" id="IPR050222">
    <property type="entry name" value="MATE_MdtK"/>
</dbReference>
<evidence type="ECO:0000256" key="4">
    <source>
        <dbReference type="ARBA" id="ARBA00022692"/>
    </source>
</evidence>
<gene>
    <name evidence="8" type="ORF">PUV54_08135</name>
</gene>
<protein>
    <submittedName>
        <fullName evidence="8">MATE family efflux transporter</fullName>
    </submittedName>
</protein>
<comment type="similarity">
    <text evidence="2">Belongs to the multi antimicrobial extrusion (MATE) (TC 2.A.66.1) family.</text>
</comment>
<sequence length="456" mass="48952">MTAAQATPAKISVSYGKVFRLAWPASVAASVTPLLGAIDVWALAQSARPLDIAAVGLGAVIFSLAYWTFGFLRMSVAGLTAQAVGAEDETEARATLARGVMIAGAIGIALVLLQWPIGQIAFQLLGTGSEASAETLASGRTYFNIRIWGAPFALASYCAFGWLTARGRTDYLMAASVFITALNILLDYWFVVGLGWGAAGVATGTLIAEVAGFFATAFFVLTTLKKHGGIRNNWRPSEFFMATRIKRTISINVDIFIRTLLLAFSFSWFVQRGGAFGDVTLAANQALLQLFLFTGLAIDGTAIAAETLAGQALGAKDKARGLAIYKSAVRRTFELALAAALLFMAFYWLAGDQVLALLTPEGPIRETMQTYMPWVIISPLIVMAGFQLDGIFVGATRSRELRDAIILSTVVFIPASLWLAGPFGNHGLWAAFSIYFLIRAVALGVWLPRIKKTFET</sequence>
<dbReference type="KEGG" id="hfl:PUV54_08135"/>
<dbReference type="GO" id="GO:0015297">
    <property type="term" value="F:antiporter activity"/>
    <property type="evidence" value="ECO:0007669"/>
    <property type="project" value="InterPro"/>
</dbReference>
<dbReference type="InterPro" id="IPR002528">
    <property type="entry name" value="MATE_fam"/>
</dbReference>
<feature type="transmembrane region" description="Helical" evidence="7">
    <location>
        <begin position="145"/>
        <end position="164"/>
    </location>
</feature>
<feature type="transmembrane region" description="Helical" evidence="7">
    <location>
        <begin position="196"/>
        <end position="221"/>
    </location>
</feature>
<feature type="transmembrane region" description="Helical" evidence="7">
    <location>
        <begin position="371"/>
        <end position="392"/>
    </location>
</feature>
<feature type="transmembrane region" description="Helical" evidence="7">
    <location>
        <begin position="171"/>
        <end position="190"/>
    </location>
</feature>
<organism evidence="8 9">
    <name type="scientific">Hyphococcus flavus</name>
    <dbReference type="NCBI Taxonomy" id="1866326"/>
    <lineage>
        <taxon>Bacteria</taxon>
        <taxon>Pseudomonadati</taxon>
        <taxon>Pseudomonadota</taxon>
        <taxon>Alphaproteobacteria</taxon>
        <taxon>Parvularculales</taxon>
        <taxon>Parvularculaceae</taxon>
        <taxon>Hyphococcus</taxon>
    </lineage>
</organism>
<feature type="transmembrane region" description="Helical" evidence="7">
    <location>
        <begin position="290"/>
        <end position="313"/>
    </location>
</feature>
<dbReference type="InterPro" id="IPR044644">
    <property type="entry name" value="DinF-like"/>
</dbReference>
<feature type="transmembrane region" description="Helical" evidence="7">
    <location>
        <begin position="427"/>
        <end position="447"/>
    </location>
</feature>
<dbReference type="RefSeq" id="WP_274495131.1">
    <property type="nucleotide sequence ID" value="NZ_CP118166.1"/>
</dbReference>
<keyword evidence="4 7" id="KW-0812">Transmembrane</keyword>
<keyword evidence="9" id="KW-1185">Reference proteome</keyword>
<keyword evidence="6 7" id="KW-0472">Membrane</keyword>
<dbReference type="GO" id="GO:0005886">
    <property type="term" value="C:plasma membrane"/>
    <property type="evidence" value="ECO:0007669"/>
    <property type="project" value="TreeGrafter"/>
</dbReference>
<accession>A0AAF0CH37</accession>
<dbReference type="AlphaFoldDB" id="A0AAF0CH37"/>
<feature type="transmembrane region" description="Helical" evidence="7">
    <location>
        <begin position="50"/>
        <end position="69"/>
    </location>
</feature>
<feature type="transmembrane region" description="Helical" evidence="7">
    <location>
        <begin position="21"/>
        <end position="44"/>
    </location>
</feature>
<dbReference type="Proteomes" id="UP001214043">
    <property type="component" value="Chromosome"/>
</dbReference>
<feature type="transmembrane region" description="Helical" evidence="7">
    <location>
        <begin position="333"/>
        <end position="351"/>
    </location>
</feature>
<dbReference type="GO" id="GO:0042910">
    <property type="term" value="F:xenobiotic transmembrane transporter activity"/>
    <property type="evidence" value="ECO:0007669"/>
    <property type="project" value="InterPro"/>
</dbReference>
<evidence type="ECO:0000256" key="2">
    <source>
        <dbReference type="ARBA" id="ARBA00010199"/>
    </source>
</evidence>
<keyword evidence="5 7" id="KW-1133">Transmembrane helix</keyword>
<evidence type="ECO:0000256" key="3">
    <source>
        <dbReference type="ARBA" id="ARBA00022448"/>
    </source>
</evidence>
<evidence type="ECO:0000256" key="6">
    <source>
        <dbReference type="ARBA" id="ARBA00023136"/>
    </source>
</evidence>
<dbReference type="EMBL" id="CP118166">
    <property type="protein sequence ID" value="WDI33164.1"/>
    <property type="molecule type" value="Genomic_DNA"/>
</dbReference>
<keyword evidence="3" id="KW-0813">Transport</keyword>
<dbReference type="NCBIfam" id="TIGR00797">
    <property type="entry name" value="matE"/>
    <property type="match status" value="1"/>
</dbReference>
<evidence type="ECO:0000256" key="1">
    <source>
        <dbReference type="ARBA" id="ARBA00004141"/>
    </source>
</evidence>
<feature type="transmembrane region" description="Helical" evidence="7">
    <location>
        <begin position="249"/>
        <end position="270"/>
    </location>
</feature>
<dbReference type="PANTHER" id="PTHR43298">
    <property type="entry name" value="MULTIDRUG RESISTANCE PROTEIN NORM-RELATED"/>
    <property type="match status" value="1"/>
</dbReference>
<evidence type="ECO:0000313" key="8">
    <source>
        <dbReference type="EMBL" id="WDI33164.1"/>
    </source>
</evidence>
<evidence type="ECO:0000256" key="5">
    <source>
        <dbReference type="ARBA" id="ARBA00022989"/>
    </source>
</evidence>
<feature type="transmembrane region" description="Helical" evidence="7">
    <location>
        <begin position="100"/>
        <end position="125"/>
    </location>
</feature>
<dbReference type="CDD" id="cd13136">
    <property type="entry name" value="MATE_DinF_like"/>
    <property type="match status" value="1"/>
</dbReference>
<proteinExistence type="inferred from homology"/>
<dbReference type="Pfam" id="PF01554">
    <property type="entry name" value="MatE"/>
    <property type="match status" value="2"/>
</dbReference>
<dbReference type="PANTHER" id="PTHR43298:SF2">
    <property type="entry name" value="FMN_FAD EXPORTER YEEO-RELATED"/>
    <property type="match status" value="1"/>
</dbReference>
<feature type="transmembrane region" description="Helical" evidence="7">
    <location>
        <begin position="404"/>
        <end position="421"/>
    </location>
</feature>
<reference evidence="8" key="1">
    <citation type="submission" date="2023-02" db="EMBL/GenBank/DDBJ databases">
        <title>Genome sequence of Hyphococcus flavus.</title>
        <authorList>
            <person name="Rong J.-C."/>
            <person name="Zhao Q."/>
            <person name="Yi M."/>
            <person name="Wu J.-Y."/>
        </authorList>
    </citation>
    <scope>NUCLEOTIDE SEQUENCE</scope>
    <source>
        <strain evidence="8">MCCC 1K03223</strain>
    </source>
</reference>
<evidence type="ECO:0000256" key="7">
    <source>
        <dbReference type="SAM" id="Phobius"/>
    </source>
</evidence>
<name>A0AAF0CH37_9PROT</name>
<comment type="subcellular location">
    <subcellularLocation>
        <location evidence="1">Membrane</location>
        <topology evidence="1">Multi-pass membrane protein</topology>
    </subcellularLocation>
</comment>